<keyword evidence="1" id="KW-0472">Membrane</keyword>
<feature type="transmembrane region" description="Helical" evidence="1">
    <location>
        <begin position="124"/>
        <end position="145"/>
    </location>
</feature>
<gene>
    <name evidence="2" type="ORF">AKJ09_05594</name>
</gene>
<evidence type="ECO:0000313" key="2">
    <source>
        <dbReference type="EMBL" id="AKU98930.1"/>
    </source>
</evidence>
<dbReference type="EMBL" id="CP012333">
    <property type="protein sequence ID" value="AKU98930.1"/>
    <property type="molecule type" value="Genomic_DNA"/>
</dbReference>
<protein>
    <submittedName>
        <fullName evidence="2">Uncharacterized protein</fullName>
    </submittedName>
</protein>
<feature type="transmembrane region" description="Helical" evidence="1">
    <location>
        <begin position="97"/>
        <end position="118"/>
    </location>
</feature>
<accession>A0A0K1PZG8</accession>
<keyword evidence="1" id="KW-1133">Transmembrane helix</keyword>
<dbReference type="AlphaFoldDB" id="A0A0K1PZG8"/>
<organism evidence="2 3">
    <name type="scientific">Labilithrix luteola</name>
    <dbReference type="NCBI Taxonomy" id="1391654"/>
    <lineage>
        <taxon>Bacteria</taxon>
        <taxon>Pseudomonadati</taxon>
        <taxon>Myxococcota</taxon>
        <taxon>Polyangia</taxon>
        <taxon>Polyangiales</taxon>
        <taxon>Labilitrichaceae</taxon>
        <taxon>Labilithrix</taxon>
    </lineage>
</organism>
<evidence type="ECO:0000256" key="1">
    <source>
        <dbReference type="SAM" id="Phobius"/>
    </source>
</evidence>
<dbReference type="Proteomes" id="UP000064967">
    <property type="component" value="Chromosome"/>
</dbReference>
<evidence type="ECO:0000313" key="3">
    <source>
        <dbReference type="Proteomes" id="UP000064967"/>
    </source>
</evidence>
<name>A0A0K1PZG8_9BACT</name>
<feature type="transmembrane region" description="Helical" evidence="1">
    <location>
        <begin position="26"/>
        <end position="47"/>
    </location>
</feature>
<dbReference type="STRING" id="1391654.AKJ09_05594"/>
<dbReference type="KEGG" id="llu:AKJ09_05594"/>
<feature type="transmembrane region" description="Helical" evidence="1">
    <location>
        <begin position="67"/>
        <end position="85"/>
    </location>
</feature>
<keyword evidence="1" id="KW-0812">Transmembrane</keyword>
<dbReference type="RefSeq" id="WP_146650063.1">
    <property type="nucleotide sequence ID" value="NZ_CP012333.1"/>
</dbReference>
<sequence length="148" mass="15214">MESNIDNGEADVTRSLARIETRHLRAGLWGLAIFVVLGLVLEGLHAIKAPFYLDAGQETTRLLLRLSHAHGTLVSLVNVVYALVVRARPAAASPVGSACLSASLVLLPAGFLLGGLFAHGGDPGLGVLLVPPGALALAAGIAVTARRV</sequence>
<keyword evidence="3" id="KW-1185">Reference proteome</keyword>
<reference evidence="2 3" key="1">
    <citation type="submission" date="2015-08" db="EMBL/GenBank/DDBJ databases">
        <authorList>
            <person name="Babu N.S."/>
            <person name="Beckwith C.J."/>
            <person name="Beseler K.G."/>
            <person name="Brison A."/>
            <person name="Carone J.V."/>
            <person name="Caskin T.P."/>
            <person name="Diamond M."/>
            <person name="Durham M.E."/>
            <person name="Foxe J.M."/>
            <person name="Go M."/>
            <person name="Henderson B.A."/>
            <person name="Jones I.B."/>
            <person name="McGettigan J.A."/>
            <person name="Micheletti S.J."/>
            <person name="Nasrallah M.E."/>
            <person name="Ortiz D."/>
            <person name="Piller C.R."/>
            <person name="Privatt S.R."/>
            <person name="Schneider S.L."/>
            <person name="Sharp S."/>
            <person name="Smith T.C."/>
            <person name="Stanton J.D."/>
            <person name="Ullery H.E."/>
            <person name="Wilson R.J."/>
            <person name="Serrano M.G."/>
            <person name="Buck G."/>
            <person name="Lee V."/>
            <person name="Wang Y."/>
            <person name="Carvalho R."/>
            <person name="Voegtly L."/>
            <person name="Shi R."/>
            <person name="Duckworth R."/>
            <person name="Johnson A."/>
            <person name="Loviza R."/>
            <person name="Walstead R."/>
            <person name="Shah Z."/>
            <person name="Kiflezghi M."/>
            <person name="Wade K."/>
            <person name="Ball S.L."/>
            <person name="Bradley K.W."/>
            <person name="Asai D.J."/>
            <person name="Bowman C.A."/>
            <person name="Russell D.A."/>
            <person name="Pope W.H."/>
            <person name="Jacobs-Sera D."/>
            <person name="Hendrix R.W."/>
            <person name="Hatfull G.F."/>
        </authorList>
    </citation>
    <scope>NUCLEOTIDE SEQUENCE [LARGE SCALE GENOMIC DNA]</scope>
    <source>
        <strain evidence="2 3">DSM 27648</strain>
    </source>
</reference>
<proteinExistence type="predicted"/>